<accession>X1F3H7</accession>
<dbReference type="InterPro" id="IPR041468">
    <property type="entry name" value="HTH_ParB/Spo0J"/>
</dbReference>
<proteinExistence type="predicted"/>
<dbReference type="PANTHER" id="PTHR33375">
    <property type="entry name" value="CHROMOSOME-PARTITIONING PROTEIN PARB-RELATED"/>
    <property type="match status" value="1"/>
</dbReference>
<reference evidence="2" key="1">
    <citation type="journal article" date="2014" name="Front. Microbiol.">
        <title>High frequency of phylogenetically diverse reductive dehalogenase-homologous genes in deep subseafloor sedimentary metagenomes.</title>
        <authorList>
            <person name="Kawai M."/>
            <person name="Futagami T."/>
            <person name="Toyoda A."/>
            <person name="Takaki Y."/>
            <person name="Nishi S."/>
            <person name="Hori S."/>
            <person name="Arai W."/>
            <person name="Tsubouchi T."/>
            <person name="Morono Y."/>
            <person name="Uchiyama I."/>
            <person name="Ito T."/>
            <person name="Fujiyama A."/>
            <person name="Inagaki F."/>
            <person name="Takami H."/>
        </authorList>
    </citation>
    <scope>NUCLEOTIDE SEQUENCE</scope>
    <source>
        <strain evidence="2">Expedition CK06-06</strain>
    </source>
</reference>
<protein>
    <recommendedName>
        <fullName evidence="1">ParB/Spo0J HTH domain-containing protein</fullName>
    </recommendedName>
</protein>
<organism evidence="2">
    <name type="scientific">marine sediment metagenome</name>
    <dbReference type="NCBI Taxonomy" id="412755"/>
    <lineage>
        <taxon>unclassified sequences</taxon>
        <taxon>metagenomes</taxon>
        <taxon>ecological metagenomes</taxon>
    </lineage>
</organism>
<dbReference type="GO" id="GO:0007059">
    <property type="term" value="P:chromosome segregation"/>
    <property type="evidence" value="ECO:0007669"/>
    <property type="project" value="TreeGrafter"/>
</dbReference>
<name>X1F3H7_9ZZZZ</name>
<dbReference type="Gene3D" id="1.10.10.2830">
    <property type="match status" value="1"/>
</dbReference>
<dbReference type="AlphaFoldDB" id="X1F3H7"/>
<evidence type="ECO:0000313" key="2">
    <source>
        <dbReference type="EMBL" id="GAH40191.1"/>
    </source>
</evidence>
<dbReference type="SUPFAM" id="SSF109709">
    <property type="entry name" value="KorB DNA-binding domain-like"/>
    <property type="match status" value="1"/>
</dbReference>
<comment type="caution">
    <text evidence="2">The sequence shown here is derived from an EMBL/GenBank/DDBJ whole genome shotgun (WGS) entry which is preliminary data.</text>
</comment>
<evidence type="ECO:0000259" key="1">
    <source>
        <dbReference type="Pfam" id="PF17762"/>
    </source>
</evidence>
<dbReference type="EMBL" id="BARU01008357">
    <property type="protein sequence ID" value="GAH40191.1"/>
    <property type="molecule type" value="Genomic_DNA"/>
</dbReference>
<dbReference type="Pfam" id="PF17762">
    <property type="entry name" value="HTH_ParB"/>
    <property type="match status" value="1"/>
</dbReference>
<feature type="non-terminal residue" evidence="2">
    <location>
        <position position="1"/>
    </location>
</feature>
<gene>
    <name evidence="2" type="ORF">S03H2_16367</name>
</gene>
<dbReference type="InterPro" id="IPR050336">
    <property type="entry name" value="Chromosome_partition/occlusion"/>
</dbReference>
<dbReference type="GO" id="GO:0005694">
    <property type="term" value="C:chromosome"/>
    <property type="evidence" value="ECO:0007669"/>
    <property type="project" value="TreeGrafter"/>
</dbReference>
<sequence>RPWLDDKAAEIVKLHENIKRIPLDHIDQGNSFVMMREKFSLTESDIAAIVGKSVSYVSQHVSLVSQDEDLIRSVRDRKISFSQARELMAVNDTTERRRLRLICEESGATVEVLRTWIKDHEKSLLINPPSSLSDDSFSYVPDQHQDWRSCAACGKATEIKHIRLVYYCPECDFAIKKAIFEEKSLNTPKNTNEDSQKQS</sequence>
<feature type="domain" description="ParB/Spo0J HTH" evidence="1">
    <location>
        <begin position="23"/>
        <end position="120"/>
    </location>
</feature>
<dbReference type="PANTHER" id="PTHR33375:SF1">
    <property type="entry name" value="CHROMOSOME-PARTITIONING PROTEIN PARB-RELATED"/>
    <property type="match status" value="1"/>
</dbReference>